<accession>A0A4Q7WM43</accession>
<dbReference type="Pfam" id="PF01636">
    <property type="entry name" value="APH"/>
    <property type="match status" value="1"/>
</dbReference>
<dbReference type="SUPFAM" id="SSF56112">
    <property type="entry name" value="Protein kinase-like (PK-like)"/>
    <property type="match status" value="1"/>
</dbReference>
<dbReference type="Gene3D" id="3.90.1200.10">
    <property type="match status" value="1"/>
</dbReference>
<keyword evidence="2" id="KW-0418">Kinase</keyword>
<dbReference type="CDD" id="cd05155">
    <property type="entry name" value="APH_ChoK_like_1"/>
    <property type="match status" value="1"/>
</dbReference>
<name>A0A4Q7WM43_9ACTN</name>
<dbReference type="InterPro" id="IPR051678">
    <property type="entry name" value="AGP_Transferase"/>
</dbReference>
<protein>
    <submittedName>
        <fullName evidence="2">Aminoglycoside phosphotransferase (APT) family kinase protein</fullName>
    </submittedName>
</protein>
<feature type="domain" description="Aminoglycoside phosphotransferase" evidence="1">
    <location>
        <begin position="42"/>
        <end position="266"/>
    </location>
</feature>
<dbReference type="InterPro" id="IPR011009">
    <property type="entry name" value="Kinase-like_dom_sf"/>
</dbReference>
<sequence>MGLVSPRKVYADQADIDTPLVRELVDAQFPQWAALPLEPVDSGGLVNAIYRLGSDLSVRLPLRPTNIDAVRREQAKLAALAPYLPVAIPSVEAIGSPTDTFPGEWSVHRWLTGTHPSADALADPRGLATDLAAFVDAFRRIDLLDRPPAYPGERRTRAPMVEMDSSTRKAIGELDGLIDTRAALASWEESLAAPYDGREVWVHSDLTPGNLLVSADGRLTAVLDFETCGVGDPACDLFPVWHLLPPNARDEFRAALDVDDATWLRGRGRVLSQALIVWSNQKATNPPIANYARHLIGQVLATPR</sequence>
<dbReference type="AlphaFoldDB" id="A0A4Q7WM43"/>
<dbReference type="InterPro" id="IPR002575">
    <property type="entry name" value="Aminoglycoside_PTrfase"/>
</dbReference>
<proteinExistence type="predicted"/>
<dbReference type="GO" id="GO:0016301">
    <property type="term" value="F:kinase activity"/>
    <property type="evidence" value="ECO:0007669"/>
    <property type="project" value="UniProtKB-KW"/>
</dbReference>
<keyword evidence="3" id="KW-1185">Reference proteome</keyword>
<evidence type="ECO:0000313" key="3">
    <source>
        <dbReference type="Proteomes" id="UP000292027"/>
    </source>
</evidence>
<dbReference type="PANTHER" id="PTHR21310">
    <property type="entry name" value="AMINOGLYCOSIDE PHOSPHOTRANSFERASE-RELATED-RELATED"/>
    <property type="match status" value="1"/>
</dbReference>
<evidence type="ECO:0000259" key="1">
    <source>
        <dbReference type="Pfam" id="PF01636"/>
    </source>
</evidence>
<comment type="caution">
    <text evidence="2">The sequence shown here is derived from an EMBL/GenBank/DDBJ whole genome shotgun (WGS) entry which is preliminary data.</text>
</comment>
<dbReference type="Proteomes" id="UP000292027">
    <property type="component" value="Unassembled WGS sequence"/>
</dbReference>
<gene>
    <name evidence="2" type="ORF">EV645_5993</name>
</gene>
<organism evidence="2 3">
    <name type="scientific">Kribbella rubisoli</name>
    <dbReference type="NCBI Taxonomy" id="3075929"/>
    <lineage>
        <taxon>Bacteria</taxon>
        <taxon>Bacillati</taxon>
        <taxon>Actinomycetota</taxon>
        <taxon>Actinomycetes</taxon>
        <taxon>Propionibacteriales</taxon>
        <taxon>Kribbellaceae</taxon>
        <taxon>Kribbella</taxon>
    </lineage>
</organism>
<dbReference type="EMBL" id="SHKR01000015">
    <property type="protein sequence ID" value="RZU10838.1"/>
    <property type="molecule type" value="Genomic_DNA"/>
</dbReference>
<reference evidence="2 3" key="1">
    <citation type="journal article" date="2015" name="Stand. Genomic Sci.">
        <title>Genomic Encyclopedia of Bacterial and Archaeal Type Strains, Phase III: the genomes of soil and plant-associated and newly described type strains.</title>
        <authorList>
            <person name="Whitman W.B."/>
            <person name="Woyke T."/>
            <person name="Klenk H.P."/>
            <person name="Zhou Y."/>
            <person name="Lilburn T.G."/>
            <person name="Beck B.J."/>
            <person name="De Vos P."/>
            <person name="Vandamme P."/>
            <person name="Eisen J.A."/>
            <person name="Garrity G."/>
            <person name="Hugenholtz P."/>
            <person name="Kyrpides N.C."/>
        </authorList>
    </citation>
    <scope>NUCLEOTIDE SEQUENCE [LARGE SCALE GENOMIC DNA]</scope>
    <source>
        <strain evidence="2 3">VKM Ac-2540</strain>
    </source>
</reference>
<dbReference type="PANTHER" id="PTHR21310:SF42">
    <property type="entry name" value="BIFUNCTIONAL AAC_APH"/>
    <property type="match status" value="1"/>
</dbReference>
<evidence type="ECO:0000313" key="2">
    <source>
        <dbReference type="EMBL" id="RZU10838.1"/>
    </source>
</evidence>
<dbReference type="Gene3D" id="3.30.200.20">
    <property type="entry name" value="Phosphorylase Kinase, domain 1"/>
    <property type="match status" value="1"/>
</dbReference>
<keyword evidence="2" id="KW-0808">Transferase</keyword>